<evidence type="ECO:0000313" key="2">
    <source>
        <dbReference type="EMBL" id="CAL1413652.1"/>
    </source>
</evidence>
<protein>
    <recommendedName>
        <fullName evidence="1">RNase H type-1 domain-containing protein</fullName>
    </recommendedName>
</protein>
<dbReference type="Proteomes" id="UP001497516">
    <property type="component" value="Chromosome 9"/>
</dbReference>
<organism evidence="2 3">
    <name type="scientific">Linum trigynum</name>
    <dbReference type="NCBI Taxonomy" id="586398"/>
    <lineage>
        <taxon>Eukaryota</taxon>
        <taxon>Viridiplantae</taxon>
        <taxon>Streptophyta</taxon>
        <taxon>Embryophyta</taxon>
        <taxon>Tracheophyta</taxon>
        <taxon>Spermatophyta</taxon>
        <taxon>Magnoliopsida</taxon>
        <taxon>eudicotyledons</taxon>
        <taxon>Gunneridae</taxon>
        <taxon>Pentapetalae</taxon>
        <taxon>rosids</taxon>
        <taxon>fabids</taxon>
        <taxon>Malpighiales</taxon>
        <taxon>Linaceae</taxon>
        <taxon>Linum</taxon>
    </lineage>
</organism>
<dbReference type="InterPro" id="IPR012337">
    <property type="entry name" value="RNaseH-like_sf"/>
</dbReference>
<dbReference type="PANTHER" id="PTHR47074:SF11">
    <property type="entry name" value="REVERSE TRANSCRIPTASE-LIKE PROTEIN"/>
    <property type="match status" value="1"/>
</dbReference>
<dbReference type="InterPro" id="IPR036397">
    <property type="entry name" value="RNaseH_sf"/>
</dbReference>
<dbReference type="PANTHER" id="PTHR47074">
    <property type="entry name" value="BNAC02G40300D PROTEIN"/>
    <property type="match status" value="1"/>
</dbReference>
<dbReference type="Gene3D" id="3.30.420.10">
    <property type="entry name" value="Ribonuclease H-like superfamily/Ribonuclease H"/>
    <property type="match status" value="1"/>
</dbReference>
<gene>
    <name evidence="2" type="ORF">LTRI10_LOCUS52868</name>
</gene>
<dbReference type="InterPro" id="IPR002156">
    <property type="entry name" value="RNaseH_domain"/>
</dbReference>
<evidence type="ECO:0000313" key="3">
    <source>
        <dbReference type="Proteomes" id="UP001497516"/>
    </source>
</evidence>
<dbReference type="GO" id="GO:0003676">
    <property type="term" value="F:nucleic acid binding"/>
    <property type="evidence" value="ECO:0007669"/>
    <property type="project" value="InterPro"/>
</dbReference>
<feature type="domain" description="RNase H type-1" evidence="1">
    <location>
        <begin position="25"/>
        <end position="109"/>
    </location>
</feature>
<dbReference type="SUPFAM" id="SSF53098">
    <property type="entry name" value="Ribonuclease H-like"/>
    <property type="match status" value="1"/>
</dbReference>
<proteinExistence type="predicted"/>
<dbReference type="InterPro" id="IPR044730">
    <property type="entry name" value="RNase_H-like_dom_plant"/>
</dbReference>
<reference evidence="2 3" key="1">
    <citation type="submission" date="2024-04" db="EMBL/GenBank/DDBJ databases">
        <authorList>
            <person name="Fracassetti M."/>
        </authorList>
    </citation>
    <scope>NUCLEOTIDE SEQUENCE [LARGE SCALE GENOMIC DNA]</scope>
</reference>
<dbReference type="EMBL" id="OZ034822">
    <property type="protein sequence ID" value="CAL1413652.1"/>
    <property type="molecule type" value="Genomic_DNA"/>
</dbReference>
<dbReference type="Pfam" id="PF13456">
    <property type="entry name" value="RVT_3"/>
    <property type="match status" value="1"/>
</dbReference>
<dbReference type="CDD" id="cd06222">
    <property type="entry name" value="RNase_H_like"/>
    <property type="match status" value="1"/>
</dbReference>
<keyword evidence="3" id="KW-1185">Reference proteome</keyword>
<evidence type="ECO:0000259" key="1">
    <source>
        <dbReference type="Pfam" id="PF13456"/>
    </source>
</evidence>
<sequence length="132" mass="14288">MANLSAPSWPTEHILWKPPLGTLLCASPIEAEAKALLEALKLAQGLHCPITVCSDCLTLVTALQNPLLVLPCKCSALLSVMSGILSSCPLIKVKFIGRSLNTRADWMARSLLNHSLPSDWVVVLDLISEFLE</sequence>
<name>A0AAV2GTG5_9ROSI</name>
<dbReference type="AlphaFoldDB" id="A0AAV2GTG5"/>
<dbReference type="GO" id="GO:0004523">
    <property type="term" value="F:RNA-DNA hybrid ribonuclease activity"/>
    <property type="evidence" value="ECO:0007669"/>
    <property type="project" value="InterPro"/>
</dbReference>
<accession>A0AAV2GTG5</accession>
<dbReference type="InterPro" id="IPR052929">
    <property type="entry name" value="RNase_H-like_EbsB-rel"/>
</dbReference>